<proteinExistence type="predicted"/>
<protein>
    <recommendedName>
        <fullName evidence="4">Alpha/beta hydrolase</fullName>
    </recommendedName>
</protein>
<evidence type="ECO:0000313" key="2">
    <source>
        <dbReference type="EMBL" id="MBC3908132.1"/>
    </source>
</evidence>
<dbReference type="Gene3D" id="3.40.50.1820">
    <property type="entry name" value="alpha/beta hydrolase"/>
    <property type="match status" value="1"/>
</dbReference>
<feature type="chain" id="PRO_5046190304" description="Alpha/beta hydrolase" evidence="1">
    <location>
        <begin position="26"/>
        <end position="369"/>
    </location>
</feature>
<comment type="caution">
    <text evidence="2">The sequence shown here is derived from an EMBL/GenBank/DDBJ whole genome shotgun (WGS) entry which is preliminary data.</text>
</comment>
<keyword evidence="3" id="KW-1185">Reference proteome</keyword>
<dbReference type="RefSeq" id="WP_186953677.1">
    <property type="nucleotide sequence ID" value="NZ_JACOFX010000004.1"/>
</dbReference>
<reference evidence="2 3" key="1">
    <citation type="submission" date="2020-08" db="EMBL/GenBank/DDBJ databases">
        <title>Novel species isolated from subtropical streams in China.</title>
        <authorList>
            <person name="Lu H."/>
        </authorList>
    </citation>
    <scope>NUCLEOTIDE SEQUENCE [LARGE SCALE GENOMIC DNA]</scope>
    <source>
        <strain evidence="2 3">NL8W</strain>
    </source>
</reference>
<dbReference type="PANTHER" id="PTHR35560">
    <property type="entry name" value="BLL0132 PROTEIN"/>
    <property type="match status" value="1"/>
</dbReference>
<keyword evidence="1" id="KW-0732">Signal</keyword>
<dbReference type="InterPro" id="IPR029058">
    <property type="entry name" value="AB_hydrolase_fold"/>
</dbReference>
<evidence type="ECO:0000256" key="1">
    <source>
        <dbReference type="SAM" id="SignalP"/>
    </source>
</evidence>
<accession>A0ABR6ZAB6</accession>
<dbReference type="PANTHER" id="PTHR35560:SF3">
    <property type="entry name" value="PEPTIDASE S9 PROLYL OLIGOPEPTIDASE CATALYTIC DOMAIN-CONTAINING PROTEIN"/>
    <property type="match status" value="1"/>
</dbReference>
<dbReference type="EMBL" id="JACOFX010000004">
    <property type="protein sequence ID" value="MBC3908132.1"/>
    <property type="molecule type" value="Genomic_DNA"/>
</dbReference>
<organism evidence="2 3">
    <name type="scientific">Undibacterium umbellatum</name>
    <dbReference type="NCBI Taxonomy" id="2762300"/>
    <lineage>
        <taxon>Bacteria</taxon>
        <taxon>Pseudomonadati</taxon>
        <taxon>Pseudomonadota</taxon>
        <taxon>Betaproteobacteria</taxon>
        <taxon>Burkholderiales</taxon>
        <taxon>Oxalobacteraceae</taxon>
        <taxon>Undibacterium</taxon>
    </lineage>
</organism>
<dbReference type="SUPFAM" id="SSF53474">
    <property type="entry name" value="alpha/beta-Hydrolases"/>
    <property type="match status" value="1"/>
</dbReference>
<dbReference type="Proteomes" id="UP000646911">
    <property type="component" value="Unassembled WGS sequence"/>
</dbReference>
<name>A0ABR6ZAB6_9BURK</name>
<evidence type="ECO:0000313" key="3">
    <source>
        <dbReference type="Proteomes" id="UP000646911"/>
    </source>
</evidence>
<feature type="signal peptide" evidence="1">
    <location>
        <begin position="1"/>
        <end position="25"/>
    </location>
</feature>
<gene>
    <name evidence="2" type="ORF">H8L47_11250</name>
</gene>
<sequence>MRPYHFLCPLSVFVLAASLALPVQAAAPVWQRLHLPVPEQQAGYDFPVYANHVLKGDLRQIREVIIVQHGIQRNGNDYYAAAMALLQASGRSQDEVLVLAPNFPGKPDVDKGFEQMPVWSVQGWTGGDAALPGTGTLAGLSSLQVLDDIAQFLADKSRLPLLKKITFAGHSGGGQLVHRYAVLNHVDESLRARGLDVQYVVANPSSYLHFTPDRLQRTGQFAPYDKTICPAYDDYRYGMQNMVAYARGMAGKDLSQRHLQRQVTYLVGSLDTDPNHRVLDKSCAAEAQGATRFERAHAYWAYEQYLSGQSQAGKVSDKASGKFVHHYFDVQGVGHDQSKMFGSQCGVRLLFGDQATIGKQAAQCKSVQP</sequence>
<evidence type="ECO:0008006" key="4">
    <source>
        <dbReference type="Google" id="ProtNLM"/>
    </source>
</evidence>